<name>A0A9J6B691_SOLCO</name>
<evidence type="ECO:0000313" key="2">
    <source>
        <dbReference type="Proteomes" id="UP000824120"/>
    </source>
</evidence>
<proteinExistence type="predicted"/>
<accession>A0A9J6B691</accession>
<gene>
    <name evidence="1" type="ORF">H5410_003839</name>
</gene>
<comment type="caution">
    <text evidence="1">The sequence shown here is derived from an EMBL/GenBank/DDBJ whole genome shotgun (WGS) entry which is preliminary data.</text>
</comment>
<dbReference type="Proteomes" id="UP000824120">
    <property type="component" value="Chromosome 1"/>
</dbReference>
<sequence>MNRKIVMNISVIGKSQKVMSLTNKETKMEISCSFIEANLNLASLGECHIRTSGCSKAVQLGHYFTDCPSMRE</sequence>
<protein>
    <submittedName>
        <fullName evidence="1">Uncharacterized protein</fullName>
    </submittedName>
</protein>
<reference evidence="1 2" key="1">
    <citation type="submission" date="2020-09" db="EMBL/GenBank/DDBJ databases">
        <title>De no assembly of potato wild relative species, Solanum commersonii.</title>
        <authorList>
            <person name="Cho K."/>
        </authorList>
    </citation>
    <scope>NUCLEOTIDE SEQUENCE [LARGE SCALE GENOMIC DNA]</scope>
    <source>
        <strain evidence="1">LZ3.2</strain>
        <tissue evidence="1">Leaf</tissue>
    </source>
</reference>
<evidence type="ECO:0000313" key="1">
    <source>
        <dbReference type="EMBL" id="KAG5632122.1"/>
    </source>
</evidence>
<keyword evidence="2" id="KW-1185">Reference proteome</keyword>
<feature type="non-terminal residue" evidence="1">
    <location>
        <position position="1"/>
    </location>
</feature>
<organism evidence="1 2">
    <name type="scientific">Solanum commersonii</name>
    <name type="common">Commerson's wild potato</name>
    <name type="synonym">Commerson's nightshade</name>
    <dbReference type="NCBI Taxonomy" id="4109"/>
    <lineage>
        <taxon>Eukaryota</taxon>
        <taxon>Viridiplantae</taxon>
        <taxon>Streptophyta</taxon>
        <taxon>Embryophyta</taxon>
        <taxon>Tracheophyta</taxon>
        <taxon>Spermatophyta</taxon>
        <taxon>Magnoliopsida</taxon>
        <taxon>eudicotyledons</taxon>
        <taxon>Gunneridae</taxon>
        <taxon>Pentapetalae</taxon>
        <taxon>asterids</taxon>
        <taxon>lamiids</taxon>
        <taxon>Solanales</taxon>
        <taxon>Solanaceae</taxon>
        <taxon>Solanoideae</taxon>
        <taxon>Solaneae</taxon>
        <taxon>Solanum</taxon>
    </lineage>
</organism>
<dbReference type="AlphaFoldDB" id="A0A9J6B691"/>
<dbReference type="EMBL" id="JACXVP010000001">
    <property type="protein sequence ID" value="KAG5632122.1"/>
    <property type="molecule type" value="Genomic_DNA"/>
</dbReference>